<organism evidence="1 2">
    <name type="scientific">Corynebacterium hindlerae</name>
    <dbReference type="NCBI Taxonomy" id="699041"/>
    <lineage>
        <taxon>Bacteria</taxon>
        <taxon>Bacillati</taxon>
        <taxon>Actinomycetota</taxon>
        <taxon>Actinomycetes</taxon>
        <taxon>Mycobacteriales</taxon>
        <taxon>Corynebacteriaceae</taxon>
        <taxon>Corynebacterium</taxon>
    </lineage>
</organism>
<protein>
    <submittedName>
        <fullName evidence="1">Uncharacterized protein</fullName>
    </submittedName>
</protein>
<name>A0A7G5FDP4_9CORY</name>
<reference evidence="1 2" key="1">
    <citation type="submission" date="2020-07" db="EMBL/GenBank/DDBJ databases">
        <title>non toxigenic Corynebacterium sp. nov from a clinical source.</title>
        <authorList>
            <person name="Bernier A.-M."/>
            <person name="Bernard K."/>
        </authorList>
    </citation>
    <scope>NUCLEOTIDE SEQUENCE [LARGE SCALE GENOMIC DNA]</scope>
    <source>
        <strain evidence="2">NML 93-0612</strain>
    </source>
</reference>
<keyword evidence="2" id="KW-1185">Reference proteome</keyword>
<evidence type="ECO:0000313" key="2">
    <source>
        <dbReference type="Proteomes" id="UP000515570"/>
    </source>
</evidence>
<proteinExistence type="predicted"/>
<dbReference type="RefSeq" id="WP_182385542.1">
    <property type="nucleotide sequence ID" value="NZ_CP059833.1"/>
</dbReference>
<dbReference type="EMBL" id="CP059833">
    <property type="protein sequence ID" value="QMV84735.1"/>
    <property type="molecule type" value="Genomic_DNA"/>
</dbReference>
<sequence>MSHRLENKKPPTQVTHPWRSTARVVIAAAIGILPLLPDIADAADIDTVPAVVSVLAVTAAVQRVLAIEGVDAWLTRYLGIGAEPKPKEHNR</sequence>
<dbReference type="AlphaFoldDB" id="A0A7G5FDP4"/>
<evidence type="ECO:0000313" key="1">
    <source>
        <dbReference type="EMBL" id="QMV84735.1"/>
    </source>
</evidence>
<gene>
    <name evidence="1" type="ORF">HW450_10355</name>
</gene>
<dbReference type="Proteomes" id="UP000515570">
    <property type="component" value="Chromosome"/>
</dbReference>
<accession>A0A7G5FDP4</accession>